<dbReference type="OrthoDB" id="435382at2759"/>
<proteinExistence type="predicted"/>
<protein>
    <submittedName>
        <fullName evidence="3">Uncharacterized protein</fullName>
    </submittedName>
</protein>
<keyword evidence="4" id="KW-1185">Reference proteome</keyword>
<dbReference type="PROSITE" id="PS50088">
    <property type="entry name" value="ANK_REPEAT"/>
    <property type="match status" value="1"/>
</dbReference>
<evidence type="ECO:0000256" key="2">
    <source>
        <dbReference type="SAM" id="MobiDB-lite"/>
    </source>
</evidence>
<accession>A0A812SEX0</accession>
<comment type="caution">
    <text evidence="3">The sequence shown here is derived from an EMBL/GenBank/DDBJ whole genome shotgun (WGS) entry which is preliminary data.</text>
</comment>
<reference evidence="3" key="1">
    <citation type="submission" date="2021-02" db="EMBL/GenBank/DDBJ databases">
        <authorList>
            <person name="Dougan E. K."/>
            <person name="Rhodes N."/>
            <person name="Thang M."/>
            <person name="Chan C."/>
        </authorList>
    </citation>
    <scope>NUCLEOTIDE SEQUENCE</scope>
</reference>
<evidence type="ECO:0000313" key="3">
    <source>
        <dbReference type="EMBL" id="CAE7471875.1"/>
    </source>
</evidence>
<organism evidence="3 4">
    <name type="scientific">Symbiodinium pilosum</name>
    <name type="common">Dinoflagellate</name>
    <dbReference type="NCBI Taxonomy" id="2952"/>
    <lineage>
        <taxon>Eukaryota</taxon>
        <taxon>Sar</taxon>
        <taxon>Alveolata</taxon>
        <taxon>Dinophyceae</taxon>
        <taxon>Suessiales</taxon>
        <taxon>Symbiodiniaceae</taxon>
        <taxon>Symbiodinium</taxon>
    </lineage>
</organism>
<dbReference type="Proteomes" id="UP000649617">
    <property type="component" value="Unassembled WGS sequence"/>
</dbReference>
<sequence>MPPLHCACMNEATEPAELFSAVTKLLEHGADPQVKDTDGDTALQAVLSLATQDEEPDQEALQAHFAVVRALINCPKQELGNSELQALCSWLRNHVPQGGQNQVLAELERRVGREATAGAWASEMFLKYLEQSAYEAKRGLQASVVQQYLAAGATPSISQNGASALLLMVLNPYSSYEEMITICRMVLEKDPRVVCQRDGFKLTPLDWASDYENIAVQHGVKPNPASLLALLPALIELAPDMADDSGARCLKVSATGITGEARPEVPLRFLEGDRVRCRVEAPGGKTAWEEGVIVALWYREPCWPRSFPGAPYQVKLDIGQLVYALSDHDVMVQREAKAEKASSAGAPKATRGRFCKQQKEDGSWELLDTKSGKARACSPPDSDED</sequence>
<dbReference type="SUPFAM" id="SSF48403">
    <property type="entry name" value="Ankyrin repeat"/>
    <property type="match status" value="1"/>
</dbReference>
<feature type="region of interest" description="Disordered" evidence="2">
    <location>
        <begin position="336"/>
        <end position="385"/>
    </location>
</feature>
<evidence type="ECO:0000313" key="4">
    <source>
        <dbReference type="Proteomes" id="UP000649617"/>
    </source>
</evidence>
<dbReference type="InterPro" id="IPR036770">
    <property type="entry name" value="Ankyrin_rpt-contain_sf"/>
</dbReference>
<gene>
    <name evidence="3" type="ORF">SPIL2461_LOCUS11974</name>
</gene>
<feature type="repeat" description="ANK" evidence="1">
    <location>
        <begin position="1"/>
        <end position="37"/>
    </location>
</feature>
<feature type="compositionally biased region" description="Basic and acidic residues" evidence="2">
    <location>
        <begin position="357"/>
        <end position="371"/>
    </location>
</feature>
<dbReference type="AlphaFoldDB" id="A0A812SEX0"/>
<name>A0A812SEX0_SYMPI</name>
<dbReference type="Gene3D" id="1.25.40.20">
    <property type="entry name" value="Ankyrin repeat-containing domain"/>
    <property type="match status" value="1"/>
</dbReference>
<keyword evidence="1" id="KW-0040">ANK repeat</keyword>
<dbReference type="EMBL" id="CAJNIZ010023836">
    <property type="protein sequence ID" value="CAE7471875.1"/>
    <property type="molecule type" value="Genomic_DNA"/>
</dbReference>
<evidence type="ECO:0000256" key="1">
    <source>
        <dbReference type="PROSITE-ProRule" id="PRU00023"/>
    </source>
</evidence>
<dbReference type="InterPro" id="IPR002110">
    <property type="entry name" value="Ankyrin_rpt"/>
</dbReference>